<dbReference type="InterPro" id="IPR012000">
    <property type="entry name" value="Thiamin_PyroP_enz_cen_dom"/>
</dbReference>
<evidence type="ECO:0000256" key="2">
    <source>
        <dbReference type="ARBA" id="ARBA00023052"/>
    </source>
</evidence>
<dbReference type="NCBIfam" id="NF006187">
    <property type="entry name" value="PRK08322.1"/>
    <property type="match status" value="1"/>
</dbReference>
<dbReference type="Gene3D" id="3.40.50.970">
    <property type="match status" value="2"/>
</dbReference>
<proteinExistence type="inferred from homology"/>
<dbReference type="InterPro" id="IPR012001">
    <property type="entry name" value="Thiamin_PyroP_enz_TPP-bd_dom"/>
</dbReference>
<dbReference type="InterPro" id="IPR011766">
    <property type="entry name" value="TPP_enzyme_TPP-bd"/>
</dbReference>
<feature type="domain" description="Thiamine pyrophosphate enzyme N-terminal TPP-binding" evidence="6">
    <location>
        <begin position="1"/>
        <end position="117"/>
    </location>
</feature>
<name>A0A6A8G8Q0_9EURY</name>
<dbReference type="GO" id="GO:0000287">
    <property type="term" value="F:magnesium ion binding"/>
    <property type="evidence" value="ECO:0007669"/>
    <property type="project" value="InterPro"/>
</dbReference>
<dbReference type="EMBL" id="WKJQ01000001">
    <property type="protein sequence ID" value="MRW96942.1"/>
    <property type="molecule type" value="Genomic_DNA"/>
</dbReference>
<evidence type="ECO:0000256" key="1">
    <source>
        <dbReference type="ARBA" id="ARBA00007812"/>
    </source>
</evidence>
<dbReference type="RefSeq" id="WP_151111805.1">
    <property type="nucleotide sequence ID" value="NZ_WKJQ01000001.1"/>
</dbReference>
<dbReference type="GO" id="GO:0003984">
    <property type="term" value="F:acetolactate synthase activity"/>
    <property type="evidence" value="ECO:0007669"/>
    <property type="project" value="TreeGrafter"/>
</dbReference>
<evidence type="ECO:0000259" key="6">
    <source>
        <dbReference type="Pfam" id="PF02776"/>
    </source>
</evidence>
<dbReference type="Gene3D" id="3.40.50.1220">
    <property type="entry name" value="TPP-binding domain"/>
    <property type="match status" value="1"/>
</dbReference>
<keyword evidence="2 3" id="KW-0786">Thiamine pyrophosphate</keyword>
<dbReference type="AlphaFoldDB" id="A0A6A8G8Q0"/>
<feature type="domain" description="Thiamine pyrophosphate enzyme central" evidence="4">
    <location>
        <begin position="187"/>
        <end position="321"/>
    </location>
</feature>
<dbReference type="PANTHER" id="PTHR18968:SF129">
    <property type="entry name" value="ACETOLACTATE SYNTHASE"/>
    <property type="match status" value="1"/>
</dbReference>
<organism evidence="7 8">
    <name type="scientific">Haloferax marinum</name>
    <dbReference type="NCBI Taxonomy" id="2666143"/>
    <lineage>
        <taxon>Archaea</taxon>
        <taxon>Methanobacteriati</taxon>
        <taxon>Methanobacteriota</taxon>
        <taxon>Stenosarchaea group</taxon>
        <taxon>Halobacteria</taxon>
        <taxon>Halobacteriales</taxon>
        <taxon>Haloferacaceae</taxon>
        <taxon>Haloferax</taxon>
    </lineage>
</organism>
<dbReference type="FunFam" id="3.40.50.970:FF:000007">
    <property type="entry name" value="Acetolactate synthase"/>
    <property type="match status" value="1"/>
</dbReference>
<evidence type="ECO:0000259" key="4">
    <source>
        <dbReference type="Pfam" id="PF00205"/>
    </source>
</evidence>
<keyword evidence="8" id="KW-1185">Reference proteome</keyword>
<dbReference type="InterPro" id="IPR029035">
    <property type="entry name" value="DHS-like_NAD/FAD-binding_dom"/>
</dbReference>
<dbReference type="InterPro" id="IPR029061">
    <property type="entry name" value="THDP-binding"/>
</dbReference>
<dbReference type="Pfam" id="PF02775">
    <property type="entry name" value="TPP_enzyme_C"/>
    <property type="match status" value="1"/>
</dbReference>
<dbReference type="Pfam" id="PF02776">
    <property type="entry name" value="TPP_enzyme_N"/>
    <property type="match status" value="1"/>
</dbReference>
<dbReference type="CDD" id="cd07035">
    <property type="entry name" value="TPP_PYR_POX_like"/>
    <property type="match status" value="1"/>
</dbReference>
<comment type="similarity">
    <text evidence="1 3">Belongs to the TPP enzyme family.</text>
</comment>
<protein>
    <submittedName>
        <fullName evidence="7">Acetolactate synthase large subunit</fullName>
    </submittedName>
</protein>
<dbReference type="GO" id="GO:0005948">
    <property type="term" value="C:acetolactate synthase complex"/>
    <property type="evidence" value="ECO:0007669"/>
    <property type="project" value="TreeGrafter"/>
</dbReference>
<gene>
    <name evidence="7" type="ORF">GJR99_10205</name>
</gene>
<dbReference type="Pfam" id="PF00205">
    <property type="entry name" value="TPP_enzyme_M"/>
    <property type="match status" value="1"/>
</dbReference>
<evidence type="ECO:0000313" key="8">
    <source>
        <dbReference type="Proteomes" id="UP000443423"/>
    </source>
</evidence>
<dbReference type="GO" id="GO:0050660">
    <property type="term" value="F:flavin adenine dinucleotide binding"/>
    <property type="evidence" value="ECO:0007669"/>
    <property type="project" value="TreeGrafter"/>
</dbReference>
<dbReference type="GO" id="GO:0030976">
    <property type="term" value="F:thiamine pyrophosphate binding"/>
    <property type="evidence" value="ECO:0007669"/>
    <property type="project" value="InterPro"/>
</dbReference>
<dbReference type="InterPro" id="IPR045229">
    <property type="entry name" value="TPP_enz"/>
</dbReference>
<reference evidence="7 8" key="1">
    <citation type="submission" date="2019-11" db="EMBL/GenBank/DDBJ databases">
        <title>Whole genome sequence of Haloferax sp. MBLA0078.</title>
        <authorList>
            <person name="Seo M.-J."/>
            <person name="Cho E.-S."/>
        </authorList>
    </citation>
    <scope>NUCLEOTIDE SEQUENCE [LARGE SCALE GENOMIC DNA]</scope>
    <source>
        <strain evidence="7 8">MBLA0078</strain>
    </source>
</reference>
<dbReference type="SUPFAM" id="SSF52518">
    <property type="entry name" value="Thiamin diphosphate-binding fold (THDP-binding)"/>
    <property type="match status" value="2"/>
</dbReference>
<evidence type="ECO:0000259" key="5">
    <source>
        <dbReference type="Pfam" id="PF02775"/>
    </source>
</evidence>
<dbReference type="PANTHER" id="PTHR18968">
    <property type="entry name" value="THIAMINE PYROPHOSPHATE ENZYMES"/>
    <property type="match status" value="1"/>
</dbReference>
<dbReference type="GO" id="GO:0009097">
    <property type="term" value="P:isoleucine biosynthetic process"/>
    <property type="evidence" value="ECO:0007669"/>
    <property type="project" value="TreeGrafter"/>
</dbReference>
<evidence type="ECO:0000313" key="7">
    <source>
        <dbReference type="EMBL" id="MRW96942.1"/>
    </source>
</evidence>
<accession>A0A6A8G8Q0</accession>
<dbReference type="GO" id="GO:0044272">
    <property type="term" value="P:sulfur compound biosynthetic process"/>
    <property type="evidence" value="ECO:0007669"/>
    <property type="project" value="UniProtKB-ARBA"/>
</dbReference>
<sequence>MKASDLLVRCLETEGVEYVFGLPGEELEGLLFSLRDSDIQFIPVRHEQGAAFMADVHGRLTGEAGVCLSTLGPGATNLLTGVADAHLDKSPLVAITGQGGLERLHQESHQALDIVHMFEPVVKWNTQITDAEIIPESVRKAFKLAEYEKPGATHLEFPEDVAAQELDAEPLPTRPRVRRAAPDEQSLDHAVELLEDADTPLVLAGNGAVRTSTSNRLRELVDHAGMPVVATYMGKGAVSDRLDNSLMTLGSGPQSEASTAISRADCVLAVGYDIAEHDPRSWNADLDKAIIHVDHEPAEVYRHYNPDVEIVADISTVLRELRMHLDSVSGPEWCQDLRERIVADVQRKPESDDPFSVKRTLPFLREVMADEDILISDVGSHKMAIAQNFPTYEPNTCIISNGLASMGIAVPGGIAADLATDANVVVATGDGGFLMNAAEIETATRLDLGYTIIVFNDDDYGLISENQVAHTGEHFGTELTNPDFERFAESFGIDSYRPETWGEVETVLENVVPANEMSLVEITLGQ</sequence>
<dbReference type="SUPFAM" id="SSF52467">
    <property type="entry name" value="DHS-like NAD/FAD-binding domain"/>
    <property type="match status" value="1"/>
</dbReference>
<dbReference type="GO" id="GO:0009099">
    <property type="term" value="P:L-valine biosynthetic process"/>
    <property type="evidence" value="ECO:0007669"/>
    <property type="project" value="TreeGrafter"/>
</dbReference>
<evidence type="ECO:0000256" key="3">
    <source>
        <dbReference type="RuleBase" id="RU362132"/>
    </source>
</evidence>
<dbReference type="OrthoDB" id="6837at2157"/>
<feature type="domain" description="Thiamine pyrophosphate enzyme TPP-binding" evidence="5">
    <location>
        <begin position="377"/>
        <end position="522"/>
    </location>
</feature>
<dbReference type="Proteomes" id="UP000443423">
    <property type="component" value="Unassembled WGS sequence"/>
</dbReference>
<comment type="caution">
    <text evidence="7">The sequence shown here is derived from an EMBL/GenBank/DDBJ whole genome shotgun (WGS) entry which is preliminary data.</text>
</comment>